<sequence>MTESEKNKNEFIGKRRKRRRERKTEIRRLKPLRWLRLNHSKENRSGENIPYLTVDGRIKKIKDDSKADVDGTARQFACGRIH</sequence>
<accession>A0A4V6A679</accession>
<evidence type="ECO:0000313" key="3">
    <source>
        <dbReference type="Proteomes" id="UP000298663"/>
    </source>
</evidence>
<organism evidence="2 3">
    <name type="scientific">Steinernema carpocapsae</name>
    <name type="common">Entomopathogenic nematode</name>
    <dbReference type="NCBI Taxonomy" id="34508"/>
    <lineage>
        <taxon>Eukaryota</taxon>
        <taxon>Metazoa</taxon>
        <taxon>Ecdysozoa</taxon>
        <taxon>Nematoda</taxon>
        <taxon>Chromadorea</taxon>
        <taxon>Rhabditida</taxon>
        <taxon>Tylenchina</taxon>
        <taxon>Panagrolaimomorpha</taxon>
        <taxon>Strongyloidoidea</taxon>
        <taxon>Steinernematidae</taxon>
        <taxon>Steinernema</taxon>
    </lineage>
</organism>
<feature type="region of interest" description="Disordered" evidence="1">
    <location>
        <begin position="1"/>
        <end position="24"/>
    </location>
</feature>
<reference evidence="2 3" key="1">
    <citation type="journal article" date="2015" name="Genome Biol.">
        <title>Comparative genomics of Steinernema reveals deeply conserved gene regulatory networks.</title>
        <authorList>
            <person name="Dillman A.R."/>
            <person name="Macchietto M."/>
            <person name="Porter C.F."/>
            <person name="Rogers A."/>
            <person name="Williams B."/>
            <person name="Antoshechkin I."/>
            <person name="Lee M.M."/>
            <person name="Goodwin Z."/>
            <person name="Lu X."/>
            <person name="Lewis E.E."/>
            <person name="Goodrich-Blair H."/>
            <person name="Stock S.P."/>
            <person name="Adams B.J."/>
            <person name="Sternberg P.W."/>
            <person name="Mortazavi A."/>
        </authorList>
    </citation>
    <scope>NUCLEOTIDE SEQUENCE [LARGE SCALE GENOMIC DNA]</scope>
    <source>
        <strain evidence="2 3">ALL</strain>
    </source>
</reference>
<feature type="compositionally biased region" description="Basic and acidic residues" evidence="1">
    <location>
        <begin position="1"/>
        <end position="13"/>
    </location>
</feature>
<gene>
    <name evidence="2" type="ORF">L596_007811</name>
</gene>
<proteinExistence type="predicted"/>
<comment type="caution">
    <text evidence="2">The sequence shown here is derived from an EMBL/GenBank/DDBJ whole genome shotgun (WGS) entry which is preliminary data.</text>
</comment>
<keyword evidence="3" id="KW-1185">Reference proteome</keyword>
<name>A0A4V6A679_STECR</name>
<dbReference type="AlphaFoldDB" id="A0A4V6A679"/>
<evidence type="ECO:0000313" key="2">
    <source>
        <dbReference type="EMBL" id="TKR93335.1"/>
    </source>
</evidence>
<dbReference type="Proteomes" id="UP000298663">
    <property type="component" value="Unassembled WGS sequence"/>
</dbReference>
<dbReference type="EMBL" id="AZBU02000002">
    <property type="protein sequence ID" value="TKR93335.1"/>
    <property type="molecule type" value="Genomic_DNA"/>
</dbReference>
<reference evidence="2 3" key="2">
    <citation type="journal article" date="2019" name="G3 (Bethesda)">
        <title>Hybrid Assembly of the Genome of the Entomopathogenic Nematode Steinernema carpocapsae Identifies the X-Chromosome.</title>
        <authorList>
            <person name="Serra L."/>
            <person name="Macchietto M."/>
            <person name="Macias-Munoz A."/>
            <person name="McGill C.J."/>
            <person name="Rodriguez I.M."/>
            <person name="Rodriguez B."/>
            <person name="Murad R."/>
            <person name="Mortazavi A."/>
        </authorList>
    </citation>
    <scope>NUCLEOTIDE SEQUENCE [LARGE SCALE GENOMIC DNA]</scope>
    <source>
        <strain evidence="2 3">ALL</strain>
    </source>
</reference>
<evidence type="ECO:0000256" key="1">
    <source>
        <dbReference type="SAM" id="MobiDB-lite"/>
    </source>
</evidence>
<protein>
    <submittedName>
        <fullName evidence="2">Uncharacterized protein</fullName>
    </submittedName>
</protein>